<feature type="non-terminal residue" evidence="2">
    <location>
        <position position="143"/>
    </location>
</feature>
<keyword evidence="3" id="KW-1185">Reference proteome</keyword>
<dbReference type="InterPro" id="IPR052343">
    <property type="entry name" value="Retrotransposon-Effector_Assoc"/>
</dbReference>
<proteinExistence type="predicted"/>
<dbReference type="Pfam" id="PF00078">
    <property type="entry name" value="RVT_1"/>
    <property type="match status" value="1"/>
</dbReference>
<evidence type="ECO:0000313" key="3">
    <source>
        <dbReference type="Proteomes" id="UP000265520"/>
    </source>
</evidence>
<sequence>MGFPPSMVALINKCISTVSYKVLVNGQPSRSFTPERGLRQGDPLSPYLFILCADVFSGLLKKAVLAKKIHGIQIARTAPRISHLLFADDSLLFARANAQEGDCILGVLQQYQLASGQLVNFDKSEVAFSRNVLDDVKDLICSW</sequence>
<feature type="domain" description="Reverse transcriptase" evidence="1">
    <location>
        <begin position="1"/>
        <end position="143"/>
    </location>
</feature>
<dbReference type="AlphaFoldDB" id="A0A392PCH6"/>
<accession>A0A392PCH6</accession>
<dbReference type="InterPro" id="IPR000477">
    <property type="entry name" value="RT_dom"/>
</dbReference>
<evidence type="ECO:0000313" key="2">
    <source>
        <dbReference type="EMBL" id="MCI09798.1"/>
    </source>
</evidence>
<dbReference type="InterPro" id="IPR043502">
    <property type="entry name" value="DNA/RNA_pol_sf"/>
</dbReference>
<dbReference type="PANTHER" id="PTHR46890">
    <property type="entry name" value="NON-LTR RETROLELEMENT REVERSE TRANSCRIPTASE-LIKE PROTEIN-RELATED"/>
    <property type="match status" value="1"/>
</dbReference>
<dbReference type="PROSITE" id="PS50878">
    <property type="entry name" value="RT_POL"/>
    <property type="match status" value="1"/>
</dbReference>
<dbReference type="Proteomes" id="UP000265520">
    <property type="component" value="Unassembled WGS sequence"/>
</dbReference>
<comment type="caution">
    <text evidence="2">The sequence shown here is derived from an EMBL/GenBank/DDBJ whole genome shotgun (WGS) entry which is preliminary data.</text>
</comment>
<evidence type="ECO:0000259" key="1">
    <source>
        <dbReference type="PROSITE" id="PS50878"/>
    </source>
</evidence>
<organism evidence="2 3">
    <name type="scientific">Trifolium medium</name>
    <dbReference type="NCBI Taxonomy" id="97028"/>
    <lineage>
        <taxon>Eukaryota</taxon>
        <taxon>Viridiplantae</taxon>
        <taxon>Streptophyta</taxon>
        <taxon>Embryophyta</taxon>
        <taxon>Tracheophyta</taxon>
        <taxon>Spermatophyta</taxon>
        <taxon>Magnoliopsida</taxon>
        <taxon>eudicotyledons</taxon>
        <taxon>Gunneridae</taxon>
        <taxon>Pentapetalae</taxon>
        <taxon>rosids</taxon>
        <taxon>fabids</taxon>
        <taxon>Fabales</taxon>
        <taxon>Fabaceae</taxon>
        <taxon>Papilionoideae</taxon>
        <taxon>50 kb inversion clade</taxon>
        <taxon>NPAAA clade</taxon>
        <taxon>Hologalegina</taxon>
        <taxon>IRL clade</taxon>
        <taxon>Trifolieae</taxon>
        <taxon>Trifolium</taxon>
    </lineage>
</organism>
<dbReference type="EMBL" id="LXQA010073904">
    <property type="protein sequence ID" value="MCI09798.1"/>
    <property type="molecule type" value="Genomic_DNA"/>
</dbReference>
<name>A0A392PCH6_9FABA</name>
<dbReference type="PANTHER" id="PTHR46890:SF48">
    <property type="entry name" value="RNA-DIRECTED DNA POLYMERASE"/>
    <property type="match status" value="1"/>
</dbReference>
<reference evidence="2 3" key="1">
    <citation type="journal article" date="2018" name="Front. Plant Sci.">
        <title>Red Clover (Trifolium pratense) and Zigzag Clover (T. medium) - A Picture of Genomic Similarities and Differences.</title>
        <authorList>
            <person name="Dluhosova J."/>
            <person name="Istvanek J."/>
            <person name="Nedelnik J."/>
            <person name="Repkova J."/>
        </authorList>
    </citation>
    <scope>NUCLEOTIDE SEQUENCE [LARGE SCALE GENOMIC DNA]</scope>
    <source>
        <strain evidence="3">cv. 10/8</strain>
        <tissue evidence="2">Leaf</tissue>
    </source>
</reference>
<protein>
    <submittedName>
        <fullName evidence="2">Ribonuclease H protein</fullName>
    </submittedName>
</protein>
<dbReference type="SUPFAM" id="SSF56672">
    <property type="entry name" value="DNA/RNA polymerases"/>
    <property type="match status" value="1"/>
</dbReference>